<proteinExistence type="inferred from homology"/>
<dbReference type="EC" id="4.2.1.10" evidence="4"/>
<feature type="binding site" evidence="4">
    <location>
        <position position="191"/>
    </location>
    <ligand>
        <name>3-dehydroquinate</name>
        <dbReference type="ChEBI" id="CHEBI:32364"/>
    </ligand>
</feature>
<dbReference type="GO" id="GO:0009423">
    <property type="term" value="P:chorismate biosynthetic process"/>
    <property type="evidence" value="ECO:0007669"/>
    <property type="project" value="UniProtKB-UniRule"/>
</dbReference>
<dbReference type="Gene3D" id="3.20.20.70">
    <property type="entry name" value="Aldolase class I"/>
    <property type="match status" value="1"/>
</dbReference>
<name>A0A510DVQ3_9CREN</name>
<dbReference type="InterPro" id="IPR013785">
    <property type="entry name" value="Aldolase_TIM"/>
</dbReference>
<reference evidence="8" key="1">
    <citation type="submission" date="2018-09" db="EMBL/GenBank/DDBJ databases">
        <title>Complete Genome Sequencing of Sulfolobus sp. JCM 16834.</title>
        <authorList>
            <person name="Kato S."/>
            <person name="Itoh T."/>
            <person name="Ohkuma M."/>
        </authorList>
    </citation>
    <scope>NUCLEOTIDE SEQUENCE [LARGE SCALE GENOMIC DNA]</scope>
    <source>
        <strain evidence="8">IC-007</strain>
    </source>
</reference>
<accession>A0A510E3B5</accession>
<dbReference type="GeneID" id="41717878"/>
<feature type="active site" description="Schiff-base intermediate with substrate" evidence="4">
    <location>
        <position position="137"/>
    </location>
</feature>
<dbReference type="CDD" id="cd00502">
    <property type="entry name" value="DHQase_I"/>
    <property type="match status" value="1"/>
</dbReference>
<feature type="binding site" evidence="4">
    <location>
        <position position="172"/>
    </location>
    <ligand>
        <name>3-dehydroquinate</name>
        <dbReference type="ChEBI" id="CHEBI:32364"/>
    </ligand>
</feature>
<evidence type="ECO:0000256" key="3">
    <source>
        <dbReference type="ARBA" id="ARBA00023270"/>
    </source>
</evidence>
<evidence type="ECO:0000313" key="5">
    <source>
        <dbReference type="EMBL" id="BBG24254.1"/>
    </source>
</evidence>
<evidence type="ECO:0000256" key="2">
    <source>
        <dbReference type="ARBA" id="ARBA00023239"/>
    </source>
</evidence>
<feature type="binding site" evidence="4">
    <location>
        <begin position="28"/>
        <end position="30"/>
    </location>
    <ligand>
        <name>3-dehydroquinate</name>
        <dbReference type="ChEBI" id="CHEBI:32364"/>
    </ligand>
</feature>
<dbReference type="GO" id="GO:0008652">
    <property type="term" value="P:amino acid biosynthetic process"/>
    <property type="evidence" value="ECO:0007669"/>
    <property type="project" value="UniProtKB-KW"/>
</dbReference>
<dbReference type="InterPro" id="IPR001381">
    <property type="entry name" value="DHquinase_I"/>
</dbReference>
<evidence type="ECO:0000313" key="6">
    <source>
        <dbReference type="EMBL" id="BBG27011.1"/>
    </source>
</evidence>
<keyword evidence="4" id="KW-0057">Aromatic amino acid biosynthesis</keyword>
<dbReference type="Pfam" id="PF01487">
    <property type="entry name" value="DHquinase_I"/>
    <property type="match status" value="1"/>
</dbReference>
<dbReference type="RefSeq" id="WP_149528551.1">
    <property type="nucleotide sequence ID" value="NZ_AP018929.1"/>
</dbReference>
<keyword evidence="7" id="KW-1185">Reference proteome</keyword>
<gene>
    <name evidence="4" type="primary">aroD</name>
    <name evidence="5" type="ORF">IC006_1563</name>
    <name evidence="6" type="ORF">IC007_1540</name>
</gene>
<dbReference type="UniPathway" id="UPA00053">
    <property type="reaction ID" value="UER00086"/>
</dbReference>
<comment type="similarity">
    <text evidence="4">Belongs to the type-I 3-dehydroquinase family.</text>
</comment>
<dbReference type="OrthoDB" id="34329at2157"/>
<keyword evidence="2 4" id="KW-0456">Lyase</keyword>
<comment type="function">
    <text evidence="4">Involved in the third step of the chorismate pathway, which leads to the biosynthesis of aromatic amino acids. Catalyzes the cis-dehydration of 3-dehydroquinate (DHQ) and introduces the first double bond of the aromatic ring to yield 3-dehydroshikimate.</text>
</comment>
<evidence type="ECO:0000256" key="1">
    <source>
        <dbReference type="ARBA" id="ARBA00001864"/>
    </source>
</evidence>
<dbReference type="PANTHER" id="PTHR43699:SF1">
    <property type="entry name" value="3-DEHYDROQUINATE DEHYDRATASE"/>
    <property type="match status" value="1"/>
</dbReference>
<comment type="catalytic activity">
    <reaction evidence="1 4">
        <text>3-dehydroquinate = 3-dehydroshikimate + H2O</text>
        <dbReference type="Rhea" id="RHEA:21096"/>
        <dbReference type="ChEBI" id="CHEBI:15377"/>
        <dbReference type="ChEBI" id="CHEBI:16630"/>
        <dbReference type="ChEBI" id="CHEBI:32364"/>
        <dbReference type="EC" id="4.2.1.10"/>
    </reaction>
</comment>
<sequence>MVKVVASLPIKGKQDLSKVKDISSDMMELRLDYVEDPSFILEELDYLRSFRDRVIFTIRSIQEGGVKHVNEEVKAKIYEHLHDLNFIVDVEAEFASRHKTHVDENTIVSCHYFNRIPDVKEIIQKFSPFEPSNPLFKVAVIGKQGYKGLLSSLLDIYPKIAVMPMGVNPMERIAFSILGSQLIYSSVDEPTAPGQMKYIEVRHILNCMGL</sequence>
<dbReference type="EMBL" id="AP018929">
    <property type="protein sequence ID" value="BBG24254.1"/>
    <property type="molecule type" value="Genomic_DNA"/>
</dbReference>
<feature type="active site" description="Proton donor/acceptor" evidence="4">
    <location>
        <position position="111"/>
    </location>
</feature>
<keyword evidence="4" id="KW-0028">Amino-acid biosynthesis</keyword>
<dbReference type="Proteomes" id="UP000325030">
    <property type="component" value="Chromosome"/>
</dbReference>
<dbReference type="Proteomes" id="UP000322983">
    <property type="component" value="Chromosome"/>
</dbReference>
<dbReference type="STRING" id="1294262.GCA_001316085_00475"/>
<evidence type="ECO:0000313" key="8">
    <source>
        <dbReference type="Proteomes" id="UP000325030"/>
    </source>
</evidence>
<dbReference type="PANTHER" id="PTHR43699">
    <property type="entry name" value="3-DEHYDROQUINATE DEHYDRATASE"/>
    <property type="match status" value="1"/>
</dbReference>
<dbReference type="KEGG" id="step:IC006_1563"/>
<dbReference type="GO" id="GO:0009073">
    <property type="term" value="P:aromatic amino acid family biosynthetic process"/>
    <property type="evidence" value="ECO:0007669"/>
    <property type="project" value="UniProtKB-KW"/>
</dbReference>
<dbReference type="EMBL" id="AP018930">
    <property type="protein sequence ID" value="BBG27011.1"/>
    <property type="molecule type" value="Genomic_DNA"/>
</dbReference>
<dbReference type="HAMAP" id="MF_00214">
    <property type="entry name" value="AroD"/>
    <property type="match status" value="1"/>
</dbReference>
<dbReference type="GO" id="GO:0046279">
    <property type="term" value="P:3,4-dihydroxybenzoate biosynthetic process"/>
    <property type="evidence" value="ECO:0007669"/>
    <property type="project" value="TreeGrafter"/>
</dbReference>
<accession>A0A510DVQ3</accession>
<feature type="binding site" evidence="4">
    <location>
        <position position="59"/>
    </location>
    <ligand>
        <name>3-dehydroquinate</name>
        <dbReference type="ChEBI" id="CHEBI:32364"/>
    </ligand>
</feature>
<feature type="binding site" evidence="4">
    <location>
        <position position="195"/>
    </location>
    <ligand>
        <name>3-dehydroquinate</name>
        <dbReference type="ChEBI" id="CHEBI:32364"/>
    </ligand>
</feature>
<dbReference type="SUPFAM" id="SSF51569">
    <property type="entry name" value="Aldolase"/>
    <property type="match status" value="1"/>
</dbReference>
<dbReference type="GO" id="GO:0003855">
    <property type="term" value="F:3-dehydroquinate dehydratase activity"/>
    <property type="evidence" value="ECO:0007669"/>
    <property type="project" value="UniProtKB-UniRule"/>
</dbReference>
<dbReference type="InterPro" id="IPR050146">
    <property type="entry name" value="Type-I_3-dehydroquinase"/>
</dbReference>
<evidence type="ECO:0000256" key="4">
    <source>
        <dbReference type="HAMAP-Rule" id="MF_00214"/>
    </source>
</evidence>
<comment type="pathway">
    <text evidence="4">Metabolic intermediate biosynthesis; chorismate biosynthesis; chorismate from D-erythrose 4-phosphate and phosphoenolpyruvate: step 3/7.</text>
</comment>
<organism evidence="5 7">
    <name type="scientific">Sulfuracidifex tepidarius</name>
    <dbReference type="NCBI Taxonomy" id="1294262"/>
    <lineage>
        <taxon>Archaea</taxon>
        <taxon>Thermoproteota</taxon>
        <taxon>Thermoprotei</taxon>
        <taxon>Sulfolobales</taxon>
        <taxon>Sulfolobaceae</taxon>
        <taxon>Sulfuracidifex</taxon>
    </lineage>
</organism>
<feature type="binding site" evidence="4">
    <location>
        <position position="7"/>
    </location>
    <ligand>
        <name>3-dehydroquinate</name>
        <dbReference type="ChEBI" id="CHEBI:32364"/>
    </ligand>
</feature>
<comment type="subunit">
    <text evidence="4">Homodimer.</text>
</comment>
<dbReference type="AlphaFoldDB" id="A0A510DVQ3"/>
<keyword evidence="3 4" id="KW-0704">Schiff base</keyword>
<protein>
    <recommendedName>
        <fullName evidence="4">3-dehydroquinate dehydratase</fullName>
        <shortName evidence="4">3-dehydroquinase</shortName>
        <ecNumber evidence="4">4.2.1.10</ecNumber>
    </recommendedName>
    <alternativeName>
        <fullName evidence="4">Type I DHQase</fullName>
    </alternativeName>
    <alternativeName>
        <fullName evidence="4">Type I dehydroquinase</fullName>
        <shortName evidence="4">DHQ1</shortName>
    </alternativeName>
</protein>
<evidence type="ECO:0000313" key="7">
    <source>
        <dbReference type="Proteomes" id="UP000322983"/>
    </source>
</evidence>
<reference evidence="5 7" key="2">
    <citation type="journal article" date="2020" name="Int. J. Syst. Evol. Microbiol.">
        <title>Sulfuracidifex tepidarius gen. nov., sp. nov. and transfer of Sulfolobus metallicus Huber and Stetter 1992 to the genus Sulfuracidifex as Sulfuracidifex metallicus comb. nov.</title>
        <authorList>
            <person name="Itoh T."/>
            <person name="Miura T."/>
            <person name="Sakai H.D."/>
            <person name="Kato S."/>
            <person name="Ohkuma M."/>
            <person name="Takashina T."/>
        </authorList>
    </citation>
    <scope>NUCLEOTIDE SEQUENCE [LARGE SCALE GENOMIC DNA]</scope>
    <source>
        <strain evidence="5 7">IC-006</strain>
        <strain evidence="6">IC-007</strain>
    </source>
</reference>